<dbReference type="Proteomes" id="UP000054729">
    <property type="component" value="Unassembled WGS sequence"/>
</dbReference>
<organism evidence="1 2">
    <name type="scientific">Legionella waltersii</name>
    <dbReference type="NCBI Taxonomy" id="66969"/>
    <lineage>
        <taxon>Bacteria</taxon>
        <taxon>Pseudomonadati</taxon>
        <taxon>Pseudomonadota</taxon>
        <taxon>Gammaproteobacteria</taxon>
        <taxon>Legionellales</taxon>
        <taxon>Legionellaceae</taxon>
        <taxon>Legionella</taxon>
    </lineage>
</organism>
<sequence length="108" mass="12466">MFKHFSSPSLPKDWNDLKARLINFPAEREALKAHVLNNISNIVIIADLVNAIELFPELKNNLVRHTVNNGQFANSYAQKRLSEIFNRSAQSYNQVRVSLPIDTWVQYL</sequence>
<accession>A0A0W1ADP0</accession>
<dbReference type="EMBL" id="LNZB01000036">
    <property type="protein sequence ID" value="KTD79442.1"/>
    <property type="molecule type" value="Genomic_DNA"/>
</dbReference>
<evidence type="ECO:0000313" key="1">
    <source>
        <dbReference type="EMBL" id="KTD79442.1"/>
    </source>
</evidence>
<proteinExistence type="predicted"/>
<name>A0A0W1ADP0_9GAMM</name>
<dbReference type="PATRIC" id="fig|66969.6.peg.1652"/>
<comment type="caution">
    <text evidence="1">The sequence shown here is derived from an EMBL/GenBank/DDBJ whole genome shotgun (WGS) entry which is preliminary data.</text>
</comment>
<evidence type="ECO:0000313" key="2">
    <source>
        <dbReference type="Proteomes" id="UP000054729"/>
    </source>
</evidence>
<dbReference type="RefSeq" id="WP_058480202.1">
    <property type="nucleotide sequence ID" value="NZ_CAAAIQ010000023.1"/>
</dbReference>
<gene>
    <name evidence="1" type="ORF">Lwal_1514</name>
</gene>
<protein>
    <submittedName>
        <fullName evidence="1">Uncharacterized protein</fullName>
    </submittedName>
</protein>
<keyword evidence="2" id="KW-1185">Reference proteome</keyword>
<dbReference type="AlphaFoldDB" id="A0A0W1ADP0"/>
<reference evidence="1 2" key="1">
    <citation type="submission" date="2015-11" db="EMBL/GenBank/DDBJ databases">
        <title>Genomic analysis of 38 Legionella species identifies large and diverse effector repertoires.</title>
        <authorList>
            <person name="Burstein D."/>
            <person name="Amaro F."/>
            <person name="Zusman T."/>
            <person name="Lifshitz Z."/>
            <person name="Cohen O."/>
            <person name="Gilbert J.A."/>
            <person name="Pupko T."/>
            <person name="Shuman H.A."/>
            <person name="Segal G."/>
        </authorList>
    </citation>
    <scope>NUCLEOTIDE SEQUENCE [LARGE SCALE GENOMIC DNA]</scope>
    <source>
        <strain evidence="1 2">ATCC 51914</strain>
    </source>
</reference>